<comment type="caution">
    <text evidence="2">The sequence shown here is derived from an EMBL/GenBank/DDBJ whole genome shotgun (WGS) entry which is preliminary data.</text>
</comment>
<dbReference type="EMBL" id="JACVVK020000012">
    <property type="protein sequence ID" value="KAK7505179.1"/>
    <property type="molecule type" value="Genomic_DNA"/>
</dbReference>
<evidence type="ECO:0000313" key="2">
    <source>
        <dbReference type="EMBL" id="KAK7505179.1"/>
    </source>
</evidence>
<keyword evidence="1" id="KW-0732">Signal</keyword>
<feature type="chain" id="PRO_5044796928" evidence="1">
    <location>
        <begin position="19"/>
        <end position="146"/>
    </location>
</feature>
<dbReference type="Proteomes" id="UP001519460">
    <property type="component" value="Unassembled WGS sequence"/>
</dbReference>
<evidence type="ECO:0000256" key="1">
    <source>
        <dbReference type="SAM" id="SignalP"/>
    </source>
</evidence>
<gene>
    <name evidence="2" type="ORF">BaRGS_00003749</name>
</gene>
<reference evidence="2 3" key="1">
    <citation type="journal article" date="2023" name="Sci. Data">
        <title>Genome assembly of the Korean intertidal mud-creeper Batillaria attramentaria.</title>
        <authorList>
            <person name="Patra A.K."/>
            <person name="Ho P.T."/>
            <person name="Jun S."/>
            <person name="Lee S.J."/>
            <person name="Kim Y."/>
            <person name="Won Y.J."/>
        </authorList>
    </citation>
    <scope>NUCLEOTIDE SEQUENCE [LARGE SCALE GENOMIC DNA]</scope>
    <source>
        <strain evidence="2">Wonlab-2016</strain>
    </source>
</reference>
<proteinExistence type="predicted"/>
<organism evidence="2 3">
    <name type="scientific">Batillaria attramentaria</name>
    <dbReference type="NCBI Taxonomy" id="370345"/>
    <lineage>
        <taxon>Eukaryota</taxon>
        <taxon>Metazoa</taxon>
        <taxon>Spiralia</taxon>
        <taxon>Lophotrochozoa</taxon>
        <taxon>Mollusca</taxon>
        <taxon>Gastropoda</taxon>
        <taxon>Caenogastropoda</taxon>
        <taxon>Sorbeoconcha</taxon>
        <taxon>Cerithioidea</taxon>
        <taxon>Batillariidae</taxon>
        <taxon>Batillaria</taxon>
    </lineage>
</organism>
<name>A0ABD0M1I7_9CAEN</name>
<dbReference type="AlphaFoldDB" id="A0ABD0M1I7"/>
<keyword evidence="3" id="KW-1185">Reference proteome</keyword>
<sequence>MWEYRVVILLVVISLVEPSRPNNSSCPETRTDDTGIHSSEQYFSEENKWIPIGHWCRETIRKWQTEDPVNMAVIDQNTTRKAFETRRIAQYSNSVKTLVNHRDRLVLDDVLYANTESAPTGIVAPVVVAPYQMLPLSHGVKTRNRM</sequence>
<evidence type="ECO:0000313" key="3">
    <source>
        <dbReference type="Proteomes" id="UP001519460"/>
    </source>
</evidence>
<accession>A0ABD0M1I7</accession>
<protein>
    <submittedName>
        <fullName evidence="2">Uncharacterized protein</fullName>
    </submittedName>
</protein>
<feature type="signal peptide" evidence="1">
    <location>
        <begin position="1"/>
        <end position="18"/>
    </location>
</feature>